<evidence type="ECO:0000259" key="13">
    <source>
        <dbReference type="Pfam" id="PF08263"/>
    </source>
</evidence>
<dbReference type="PANTHER" id="PTHR48063:SF111">
    <property type="entry name" value="LEUCINE-RICH REPEAT-CONTAINING N-TERMINAL PLANT-TYPE DOMAIN-CONTAINING PROTEIN"/>
    <property type="match status" value="1"/>
</dbReference>
<evidence type="ECO:0000256" key="11">
    <source>
        <dbReference type="SAM" id="Phobius"/>
    </source>
</evidence>
<dbReference type="EMBL" id="HG996469">
    <property type="protein sequence ID" value="CAG1844437.1"/>
    <property type="molecule type" value="Genomic_DNA"/>
</dbReference>
<evidence type="ECO:0000313" key="14">
    <source>
        <dbReference type="EMBL" id="CAG1844437.1"/>
    </source>
</evidence>
<dbReference type="Gene3D" id="3.80.10.10">
    <property type="entry name" value="Ribonuclease Inhibitor"/>
    <property type="match status" value="4"/>
</dbReference>
<evidence type="ECO:0000256" key="12">
    <source>
        <dbReference type="SAM" id="SignalP"/>
    </source>
</evidence>
<dbReference type="Pfam" id="PF08263">
    <property type="entry name" value="LRRNT_2"/>
    <property type="match status" value="1"/>
</dbReference>
<dbReference type="FunFam" id="3.80.10.10:FF:000041">
    <property type="entry name" value="LRR receptor-like serine/threonine-protein kinase ERECTA"/>
    <property type="match status" value="1"/>
</dbReference>
<name>A0A804IXS4_MUSAM</name>
<dbReference type="FunFam" id="3.80.10.10:FF:000095">
    <property type="entry name" value="LRR receptor-like serine/threonine-protein kinase GSO1"/>
    <property type="match status" value="1"/>
</dbReference>
<feature type="domain" description="Leucine-rich repeat-containing N-terminal plant-type" evidence="13">
    <location>
        <begin position="35"/>
        <end position="71"/>
    </location>
</feature>
<evidence type="ECO:0000256" key="8">
    <source>
        <dbReference type="ARBA" id="ARBA00022989"/>
    </source>
</evidence>
<dbReference type="PRINTS" id="PR00019">
    <property type="entry name" value="LEURICHRPT"/>
</dbReference>
<keyword evidence="3" id="KW-1003">Cell membrane</keyword>
<gene>
    <name evidence="14" type="ORF">GSMUA_142320.1</name>
</gene>
<evidence type="ECO:0000256" key="7">
    <source>
        <dbReference type="ARBA" id="ARBA00022737"/>
    </source>
</evidence>
<feature type="transmembrane region" description="Helical" evidence="11">
    <location>
        <begin position="916"/>
        <end position="939"/>
    </location>
</feature>
<dbReference type="Pfam" id="PF00560">
    <property type="entry name" value="LRR_1"/>
    <property type="match status" value="9"/>
</dbReference>
<dbReference type="PANTHER" id="PTHR48063">
    <property type="entry name" value="LRR RECEPTOR-LIKE KINASE"/>
    <property type="match status" value="1"/>
</dbReference>
<dbReference type="SUPFAM" id="SSF52058">
    <property type="entry name" value="L domain-like"/>
    <property type="match status" value="2"/>
</dbReference>
<evidence type="ECO:0000256" key="6">
    <source>
        <dbReference type="ARBA" id="ARBA00022729"/>
    </source>
</evidence>
<keyword evidence="6 12" id="KW-0732">Signal</keyword>
<keyword evidence="9 11" id="KW-0472">Membrane</keyword>
<dbReference type="SMART" id="SM00369">
    <property type="entry name" value="LRR_TYP"/>
    <property type="match status" value="12"/>
</dbReference>
<dbReference type="InterPro" id="IPR032675">
    <property type="entry name" value="LRR_dom_sf"/>
</dbReference>
<dbReference type="PROSITE" id="PS51450">
    <property type="entry name" value="LRR"/>
    <property type="match status" value="1"/>
</dbReference>
<dbReference type="Proteomes" id="UP000012960">
    <property type="component" value="Unplaced"/>
</dbReference>
<keyword evidence="16" id="KW-1185">Reference proteome</keyword>
<comment type="subcellular location">
    <subcellularLocation>
        <location evidence="1">Cell membrane</location>
        <topology evidence="1">Single-pass type I membrane protein</topology>
    </subcellularLocation>
</comment>
<reference evidence="14" key="1">
    <citation type="submission" date="2021-03" db="EMBL/GenBank/DDBJ databases">
        <authorList>
            <consortium name="Genoscope - CEA"/>
            <person name="William W."/>
        </authorList>
    </citation>
    <scope>NUCLEOTIDE SEQUENCE</scope>
    <source>
        <strain evidence="14">Doubled-haploid Pahang</strain>
    </source>
</reference>
<evidence type="ECO:0000256" key="10">
    <source>
        <dbReference type="ARBA" id="ARBA00023180"/>
    </source>
</evidence>
<keyword evidence="5 11" id="KW-0812">Transmembrane</keyword>
<dbReference type="InterPro" id="IPR001611">
    <property type="entry name" value="Leu-rich_rpt"/>
</dbReference>
<evidence type="ECO:0000256" key="4">
    <source>
        <dbReference type="ARBA" id="ARBA00022614"/>
    </source>
</evidence>
<dbReference type="InParanoid" id="A0A804IXS4"/>
<feature type="chain" id="PRO_5033922882" evidence="12">
    <location>
        <begin position="27"/>
        <end position="980"/>
    </location>
</feature>
<evidence type="ECO:0000256" key="5">
    <source>
        <dbReference type="ARBA" id="ARBA00022692"/>
    </source>
</evidence>
<evidence type="ECO:0000313" key="15">
    <source>
        <dbReference type="EnsemblPlants" id="Ma04_p36340.1"/>
    </source>
</evidence>
<accession>A0A804IXS4</accession>
<dbReference type="SUPFAM" id="SSF52047">
    <property type="entry name" value="RNI-like"/>
    <property type="match status" value="1"/>
</dbReference>
<keyword evidence="7" id="KW-0677">Repeat</keyword>
<evidence type="ECO:0000256" key="9">
    <source>
        <dbReference type="ARBA" id="ARBA00023136"/>
    </source>
</evidence>
<dbReference type="InterPro" id="IPR046956">
    <property type="entry name" value="RLP23-like"/>
</dbReference>
<proteinExistence type="inferred from homology"/>
<dbReference type="Pfam" id="PF13855">
    <property type="entry name" value="LRR_8"/>
    <property type="match status" value="3"/>
</dbReference>
<evidence type="ECO:0000313" key="16">
    <source>
        <dbReference type="Proteomes" id="UP000012960"/>
    </source>
</evidence>
<organism evidence="15 16">
    <name type="scientific">Musa acuminata subsp. malaccensis</name>
    <name type="common">Wild banana</name>
    <name type="synonym">Musa malaccensis</name>
    <dbReference type="NCBI Taxonomy" id="214687"/>
    <lineage>
        <taxon>Eukaryota</taxon>
        <taxon>Viridiplantae</taxon>
        <taxon>Streptophyta</taxon>
        <taxon>Embryophyta</taxon>
        <taxon>Tracheophyta</taxon>
        <taxon>Spermatophyta</taxon>
        <taxon>Magnoliopsida</taxon>
        <taxon>Liliopsida</taxon>
        <taxon>Zingiberales</taxon>
        <taxon>Musaceae</taxon>
        <taxon>Musa</taxon>
    </lineage>
</organism>
<comment type="similarity">
    <text evidence="2">Belongs to the RLP family.</text>
</comment>
<dbReference type="EnsemblPlants" id="Ma04_t36340.1">
    <property type="protein sequence ID" value="Ma04_p36340.1"/>
    <property type="gene ID" value="Ma04_g36340"/>
</dbReference>
<dbReference type="FunFam" id="3.80.10.10:FF:000111">
    <property type="entry name" value="LRR receptor-like serine/threonine-protein kinase ERECTA"/>
    <property type="match status" value="1"/>
</dbReference>
<evidence type="ECO:0000256" key="3">
    <source>
        <dbReference type="ARBA" id="ARBA00022475"/>
    </source>
</evidence>
<dbReference type="Gramene" id="Ma04_t36340.1">
    <property type="protein sequence ID" value="Ma04_p36340.1"/>
    <property type="gene ID" value="Ma04_g36340"/>
</dbReference>
<feature type="signal peptide" evidence="12">
    <location>
        <begin position="1"/>
        <end position="26"/>
    </location>
</feature>
<keyword evidence="10" id="KW-0325">Glycoprotein</keyword>
<evidence type="ECO:0000256" key="2">
    <source>
        <dbReference type="ARBA" id="ARBA00009592"/>
    </source>
</evidence>
<dbReference type="InterPro" id="IPR013210">
    <property type="entry name" value="LRR_N_plant-typ"/>
</dbReference>
<dbReference type="InterPro" id="IPR003591">
    <property type="entry name" value="Leu-rich_rpt_typical-subtyp"/>
</dbReference>
<evidence type="ECO:0000256" key="1">
    <source>
        <dbReference type="ARBA" id="ARBA00004251"/>
    </source>
</evidence>
<protein>
    <submittedName>
        <fullName evidence="14">(wild Malaysian banana) hypothetical protein</fullName>
    </submittedName>
</protein>
<dbReference type="AlphaFoldDB" id="A0A804IXS4"/>
<reference evidence="15" key="2">
    <citation type="submission" date="2021-05" db="UniProtKB">
        <authorList>
            <consortium name="EnsemblPlants"/>
        </authorList>
    </citation>
    <scope>IDENTIFICATION</scope>
    <source>
        <strain evidence="15">subsp. malaccensis</strain>
    </source>
</reference>
<keyword evidence="4" id="KW-0433">Leucine-rich repeat</keyword>
<dbReference type="GO" id="GO:0005886">
    <property type="term" value="C:plasma membrane"/>
    <property type="evidence" value="ECO:0000318"/>
    <property type="project" value="GO_Central"/>
</dbReference>
<keyword evidence="8 11" id="KW-1133">Transmembrane helix</keyword>
<sequence length="980" mass="110292">MGERSPLLVIMFSLALLTIKLEISHGSTYIRCRERERKALIDFKLGLRDPSHRLSSWVGEDCCTWEGVDCSNITGHVTKLDLRNQHNEDIFDCSDDNTFDIFVVHTGCKWALRGDLNPSLLSLRRLHHLDLSGNHFKRNHIPELLGSLTRLTYLNLSNAGFVGRVPDQLGNLSALLYLDLSYDRDYFPQNLFIENPEWISRLASLRRLNMNSVDFRSASNWLRALNALPHFREVELSGCYLGTLPRSLPYVNFTSLTRLDLGYNGFNSSIPDWLLNITSLQYLYLGNNSLSLFLPAIAKLTSLRALDLSGNLFHTGFIPRALSDLCKLQSLRLSDTSINDSLDNLEVAFSGCLRFSLEELDLRSTRLGGSMRADWLGNMKNLKYLYLSKNSLHGSVPDSLFNLQLLQVLDLGLNNLNESIPEGLGQLKSLFYLDLSSNSLSLSEVHLANLSSLKYLHISFITSFLMESHDWTPPFQLISLGMAFCQVAPRPHFPVWLQTQKDLYTLDLRTTGIKETIPNWLPSGLRLLFLSNNEITGEVPQYLPNLIAMELSNNSFSGRLPPGISNTMPNLRLLDLSRNNLSGTVPLSICRIKYLEILGLFQNNLSGELPSCWKSSSVLRVLDASNNKLQGGIPDSLCNLQRLQLLHLSHNSLSGQVPFCLRRCTSLINLDLEDNKLIGSIPDWSKESLLKLKALSLSSNAFNGSIPQFSHLPSLQILDLSNNNLSGTIPRSFGNFRAMELSFQPDYNSDDEFWDDHMMLFMKGRKLEYDRSLLTLVTIIDLSNNGLSGYIPEEFGNLHGLRSLNLSWNHLIGEIPNNISNLQQLEILDLSRNDLSGAIPSGLADLNFLDHLNLSYNNLSGRIPTGNQLQTLNDPSIYAGNPNLCGPPLSKICTDDVSEGNEGEPNEDADSRIETIWLYASITLGFITGFWTVFGTLLLHRRWRIAYFRAADSIYDSLCTVILVNMARIKTKVLRRSREN</sequence>